<accession>A0A420ELF5</accession>
<keyword evidence="4" id="KW-1133">Transmembrane helix</keyword>
<dbReference type="InterPro" id="IPR029787">
    <property type="entry name" value="Nucleotide_cyclase"/>
</dbReference>
<dbReference type="GO" id="GO:0052621">
    <property type="term" value="F:diguanylate cyclase activity"/>
    <property type="evidence" value="ECO:0007669"/>
    <property type="project" value="UniProtKB-EC"/>
</dbReference>
<dbReference type="NCBIfam" id="TIGR00254">
    <property type="entry name" value="GGDEF"/>
    <property type="match status" value="1"/>
</dbReference>
<dbReference type="GO" id="GO:0043709">
    <property type="term" value="P:cell adhesion involved in single-species biofilm formation"/>
    <property type="evidence" value="ECO:0007669"/>
    <property type="project" value="TreeGrafter"/>
</dbReference>
<evidence type="ECO:0000256" key="4">
    <source>
        <dbReference type="SAM" id="Phobius"/>
    </source>
</evidence>
<evidence type="ECO:0000259" key="5">
    <source>
        <dbReference type="PROSITE" id="PS50887"/>
    </source>
</evidence>
<evidence type="ECO:0000313" key="7">
    <source>
        <dbReference type="Proteomes" id="UP000286482"/>
    </source>
</evidence>
<dbReference type="Gene3D" id="3.30.70.270">
    <property type="match status" value="1"/>
</dbReference>
<dbReference type="InterPro" id="IPR000160">
    <property type="entry name" value="GGDEF_dom"/>
</dbReference>
<gene>
    <name evidence="6" type="ORF">DBZ36_02370</name>
</gene>
<dbReference type="CDD" id="cd01949">
    <property type="entry name" value="GGDEF"/>
    <property type="match status" value="1"/>
</dbReference>
<reference evidence="6 7" key="1">
    <citation type="submission" date="2018-09" db="EMBL/GenBank/DDBJ databases">
        <authorList>
            <person name="Wang Z."/>
        </authorList>
    </citation>
    <scope>NUCLEOTIDE SEQUENCE [LARGE SCALE GENOMIC DNA]</scope>
    <source>
        <strain evidence="6 7">ALS 81</strain>
    </source>
</reference>
<keyword evidence="7" id="KW-1185">Reference proteome</keyword>
<evidence type="ECO:0000256" key="3">
    <source>
        <dbReference type="ARBA" id="ARBA00034247"/>
    </source>
</evidence>
<protein>
    <recommendedName>
        <fullName evidence="2">diguanylate cyclase</fullName>
        <ecNumber evidence="2">2.7.7.65</ecNumber>
    </recommendedName>
</protein>
<keyword evidence="4" id="KW-0812">Transmembrane</keyword>
<evidence type="ECO:0000256" key="2">
    <source>
        <dbReference type="ARBA" id="ARBA00012528"/>
    </source>
</evidence>
<comment type="catalytic activity">
    <reaction evidence="3">
        <text>2 GTP = 3',3'-c-di-GMP + 2 diphosphate</text>
        <dbReference type="Rhea" id="RHEA:24898"/>
        <dbReference type="ChEBI" id="CHEBI:33019"/>
        <dbReference type="ChEBI" id="CHEBI:37565"/>
        <dbReference type="ChEBI" id="CHEBI:58805"/>
        <dbReference type="EC" id="2.7.7.65"/>
    </reaction>
</comment>
<dbReference type="GO" id="GO:0005886">
    <property type="term" value="C:plasma membrane"/>
    <property type="evidence" value="ECO:0007669"/>
    <property type="project" value="TreeGrafter"/>
</dbReference>
<keyword evidence="4" id="KW-0472">Membrane</keyword>
<evidence type="ECO:0000313" key="6">
    <source>
        <dbReference type="EMBL" id="RKF21513.1"/>
    </source>
</evidence>
<dbReference type="PANTHER" id="PTHR45138">
    <property type="entry name" value="REGULATORY COMPONENTS OF SENSORY TRANSDUCTION SYSTEM"/>
    <property type="match status" value="1"/>
</dbReference>
<dbReference type="AlphaFoldDB" id="A0A420ELF5"/>
<dbReference type="GO" id="GO:1902201">
    <property type="term" value="P:negative regulation of bacterial-type flagellum-dependent cell motility"/>
    <property type="evidence" value="ECO:0007669"/>
    <property type="project" value="TreeGrafter"/>
</dbReference>
<comment type="caution">
    <text evidence="6">The sequence shown here is derived from an EMBL/GenBank/DDBJ whole genome shotgun (WGS) entry which is preliminary data.</text>
</comment>
<dbReference type="FunFam" id="3.30.70.270:FF:000001">
    <property type="entry name" value="Diguanylate cyclase domain protein"/>
    <property type="match status" value="1"/>
</dbReference>
<dbReference type="SMART" id="SM00267">
    <property type="entry name" value="GGDEF"/>
    <property type="match status" value="1"/>
</dbReference>
<dbReference type="PROSITE" id="PS50887">
    <property type="entry name" value="GGDEF"/>
    <property type="match status" value="1"/>
</dbReference>
<name>A0A420ELF5_9ALTE</name>
<feature type="transmembrane region" description="Helical" evidence="4">
    <location>
        <begin position="58"/>
        <end position="75"/>
    </location>
</feature>
<comment type="cofactor">
    <cofactor evidence="1">
        <name>Mg(2+)</name>
        <dbReference type="ChEBI" id="CHEBI:18420"/>
    </cofactor>
</comment>
<feature type="transmembrane region" description="Helical" evidence="4">
    <location>
        <begin position="157"/>
        <end position="178"/>
    </location>
</feature>
<dbReference type="Proteomes" id="UP000286482">
    <property type="component" value="Unassembled WGS sequence"/>
</dbReference>
<dbReference type="Pfam" id="PF00990">
    <property type="entry name" value="GGDEF"/>
    <property type="match status" value="1"/>
</dbReference>
<feature type="transmembrane region" description="Helical" evidence="4">
    <location>
        <begin position="105"/>
        <end position="120"/>
    </location>
</feature>
<dbReference type="EC" id="2.7.7.65" evidence="2"/>
<dbReference type="PANTHER" id="PTHR45138:SF9">
    <property type="entry name" value="DIGUANYLATE CYCLASE DGCM-RELATED"/>
    <property type="match status" value="1"/>
</dbReference>
<feature type="domain" description="GGDEF" evidence="5">
    <location>
        <begin position="222"/>
        <end position="352"/>
    </location>
</feature>
<dbReference type="InterPro" id="IPR043128">
    <property type="entry name" value="Rev_trsase/Diguanyl_cyclase"/>
</dbReference>
<dbReference type="EMBL" id="RAQO01000002">
    <property type="protein sequence ID" value="RKF21513.1"/>
    <property type="molecule type" value="Genomic_DNA"/>
</dbReference>
<evidence type="ECO:0000256" key="1">
    <source>
        <dbReference type="ARBA" id="ARBA00001946"/>
    </source>
</evidence>
<feature type="transmembrane region" description="Helical" evidence="4">
    <location>
        <begin position="125"/>
        <end position="145"/>
    </location>
</feature>
<feature type="transmembrane region" description="Helical" evidence="4">
    <location>
        <begin position="82"/>
        <end position="99"/>
    </location>
</feature>
<organism evidence="6 7">
    <name type="scientific">Alginatibacterium sediminis</name>
    <dbReference type="NCBI Taxonomy" id="2164068"/>
    <lineage>
        <taxon>Bacteria</taxon>
        <taxon>Pseudomonadati</taxon>
        <taxon>Pseudomonadota</taxon>
        <taxon>Gammaproteobacteria</taxon>
        <taxon>Alteromonadales</taxon>
        <taxon>Alteromonadaceae</taxon>
        <taxon>Alginatibacterium</taxon>
    </lineage>
</organism>
<dbReference type="SUPFAM" id="SSF55073">
    <property type="entry name" value="Nucleotide cyclase"/>
    <property type="match status" value="1"/>
</dbReference>
<proteinExistence type="predicted"/>
<dbReference type="InterPro" id="IPR050469">
    <property type="entry name" value="Diguanylate_Cyclase"/>
</dbReference>
<sequence>MLKTMAETAMLLSKSILERINFSHMTHRVYLLMLILLSSIHAILFAIFGAPFLVSLDFVVIIIYGLTLLVIEARYPLISRTISHFLPLLHCFAYCTIFLSRDSGMFLYLLALVPASFLFFERRDYWLRTLLTFFVFVLSSLSLSFRITPPWYQLDAFQNGILTTLAVGAVSFSLYLFYLNFSRRLEDKNQELIYLAQTDSLTKLSNRRHFIEQIKLAIHAKPDCAVLLIDLDHFKNINDSYGHFVGDIALAQSAELFSEHIGNEDLVARLGGEEFAIMIKNCSPAKAVEVAQQIRGDFEAHKFKAENDLSFHMTLSIGISRLGSDYQSSLSRADRALYQAKQGGRNQVILAE</sequence>
<feature type="transmembrane region" description="Helical" evidence="4">
    <location>
        <begin position="29"/>
        <end position="52"/>
    </location>
</feature>